<comment type="catalytic activity">
    <reaction evidence="15">
        <text>hypotaurine + NADPH + O2 + H(+) = taurine + NADP(+) + H2O</text>
        <dbReference type="Rhea" id="RHEA:69819"/>
        <dbReference type="ChEBI" id="CHEBI:15377"/>
        <dbReference type="ChEBI" id="CHEBI:15378"/>
        <dbReference type="ChEBI" id="CHEBI:15379"/>
        <dbReference type="ChEBI" id="CHEBI:57783"/>
        <dbReference type="ChEBI" id="CHEBI:57853"/>
        <dbReference type="ChEBI" id="CHEBI:58349"/>
        <dbReference type="ChEBI" id="CHEBI:507393"/>
        <dbReference type="EC" id="1.14.13.8"/>
    </reaction>
    <physiologicalReaction direction="left-to-right" evidence="15">
        <dbReference type="Rhea" id="RHEA:69820"/>
    </physiologicalReaction>
</comment>
<evidence type="ECO:0000256" key="17">
    <source>
        <dbReference type="ARBA" id="ARBA00049443"/>
    </source>
</evidence>
<proteinExistence type="inferred from homology"/>
<keyword evidence="5 20" id="KW-0812">Transmembrane</keyword>
<evidence type="ECO:0000256" key="18">
    <source>
        <dbReference type="PIRNR" id="PIRNR000332"/>
    </source>
</evidence>
<comment type="subcellular location">
    <subcellularLocation>
        <location evidence="2">Endoplasmic reticulum membrane</location>
        <topology evidence="2">Single-pass membrane protein</topology>
    </subcellularLocation>
</comment>
<dbReference type="PRINTS" id="PR00370">
    <property type="entry name" value="FMOXYGENASE"/>
</dbReference>
<dbReference type="FunFam" id="3.50.50.60:FF:000159">
    <property type="entry name" value="Dimethylaniline monooxygenase [N-oxide-forming]"/>
    <property type="match status" value="1"/>
</dbReference>
<evidence type="ECO:0000256" key="14">
    <source>
        <dbReference type="ARBA" id="ARBA00047338"/>
    </source>
</evidence>
<dbReference type="InterPro" id="IPR020946">
    <property type="entry name" value="Flavin_mOase-like"/>
</dbReference>
<gene>
    <name evidence="21" type="ORF">BOKJ2_LOCUS4680</name>
</gene>
<evidence type="ECO:0000313" key="21">
    <source>
        <dbReference type="EMBL" id="CAD5212879.1"/>
    </source>
</evidence>
<name>A0A811KCC1_9BILA</name>
<dbReference type="EMBL" id="CAJFDH010000002">
    <property type="protein sequence ID" value="CAD5212879.1"/>
    <property type="molecule type" value="Genomic_DNA"/>
</dbReference>
<evidence type="ECO:0000256" key="6">
    <source>
        <dbReference type="ARBA" id="ARBA00022824"/>
    </source>
</evidence>
<reference evidence="21" key="1">
    <citation type="submission" date="2020-09" db="EMBL/GenBank/DDBJ databases">
        <authorList>
            <person name="Kikuchi T."/>
        </authorList>
    </citation>
    <scope>NUCLEOTIDE SEQUENCE</scope>
    <source>
        <strain evidence="21">SH1</strain>
    </source>
</reference>
<evidence type="ECO:0000256" key="10">
    <source>
        <dbReference type="ARBA" id="ARBA00023002"/>
    </source>
</evidence>
<dbReference type="GO" id="GO:0050661">
    <property type="term" value="F:NADP binding"/>
    <property type="evidence" value="ECO:0007669"/>
    <property type="project" value="InterPro"/>
</dbReference>
<evidence type="ECO:0000256" key="2">
    <source>
        <dbReference type="ARBA" id="ARBA00004389"/>
    </source>
</evidence>
<evidence type="ECO:0000256" key="7">
    <source>
        <dbReference type="ARBA" id="ARBA00022827"/>
    </source>
</evidence>
<evidence type="ECO:0000256" key="1">
    <source>
        <dbReference type="ARBA" id="ARBA00001974"/>
    </source>
</evidence>
<dbReference type="InterPro" id="IPR000960">
    <property type="entry name" value="Flavin_mOase"/>
</dbReference>
<evidence type="ECO:0000256" key="15">
    <source>
        <dbReference type="ARBA" id="ARBA00048041"/>
    </source>
</evidence>
<keyword evidence="7 18" id="KW-0274">FAD</keyword>
<keyword evidence="10 18" id="KW-0560">Oxidoreductase</keyword>
<keyword evidence="4 18" id="KW-0285">Flavoprotein</keyword>
<keyword evidence="6 18" id="KW-0256">Endoplasmic reticulum</keyword>
<comment type="function">
    <text evidence="13">Broad spectrum monooxygenase that catalyzes the oxygenation of a wide variety of nitrogen- and sulfur-containing compounds including xenobiotics. Catalyzes the S-oxygenation of hypotaurine to produce taurine, an organic osmolyte involved in cell volume regulation as well as a variety of cytoprotective and developmental processes. In vitro, catalyzes the N-oxygenation of trimethylamine (TMA) to produce trimethylamine N-oxide (TMAO) and could therefore participate to the detoxification of this compound that is generated by the action of gut microbiota from dietary precursors such as choline, choline containing compounds, betaine or L-carnitine.</text>
</comment>
<evidence type="ECO:0000256" key="3">
    <source>
        <dbReference type="ARBA" id="ARBA00009183"/>
    </source>
</evidence>
<comment type="catalytic activity">
    <reaction evidence="14">
        <text>hypotaurine + NADH + O2 + H(+) = taurine + NAD(+) + H2O</text>
        <dbReference type="Rhea" id="RHEA:74111"/>
        <dbReference type="ChEBI" id="CHEBI:15377"/>
        <dbReference type="ChEBI" id="CHEBI:15378"/>
        <dbReference type="ChEBI" id="CHEBI:15379"/>
        <dbReference type="ChEBI" id="CHEBI:57540"/>
        <dbReference type="ChEBI" id="CHEBI:57853"/>
        <dbReference type="ChEBI" id="CHEBI:57945"/>
        <dbReference type="ChEBI" id="CHEBI:507393"/>
        <dbReference type="EC" id="1.14.13.8"/>
    </reaction>
    <physiologicalReaction direction="left-to-right" evidence="14">
        <dbReference type="Rhea" id="RHEA:74112"/>
    </physiologicalReaction>
</comment>
<evidence type="ECO:0000256" key="20">
    <source>
        <dbReference type="SAM" id="Phobius"/>
    </source>
</evidence>
<dbReference type="EMBL" id="CAJFCW020000002">
    <property type="protein sequence ID" value="CAG9097998.1"/>
    <property type="molecule type" value="Genomic_DNA"/>
</dbReference>
<organism evidence="21 22">
    <name type="scientific">Bursaphelenchus okinawaensis</name>
    <dbReference type="NCBI Taxonomy" id="465554"/>
    <lineage>
        <taxon>Eukaryota</taxon>
        <taxon>Metazoa</taxon>
        <taxon>Ecdysozoa</taxon>
        <taxon>Nematoda</taxon>
        <taxon>Chromadorea</taxon>
        <taxon>Rhabditida</taxon>
        <taxon>Tylenchina</taxon>
        <taxon>Tylenchomorpha</taxon>
        <taxon>Aphelenchoidea</taxon>
        <taxon>Aphelenchoididae</taxon>
        <taxon>Bursaphelenchus</taxon>
    </lineage>
</organism>
<dbReference type="OrthoDB" id="66881at2759"/>
<dbReference type="Proteomes" id="UP000783686">
    <property type="component" value="Unassembled WGS sequence"/>
</dbReference>
<dbReference type="GO" id="GO:0050660">
    <property type="term" value="F:flavin adenine dinucleotide binding"/>
    <property type="evidence" value="ECO:0007669"/>
    <property type="project" value="InterPro"/>
</dbReference>
<keyword evidence="11 18" id="KW-0503">Monooxygenase</keyword>
<dbReference type="PANTHER" id="PTHR23023">
    <property type="entry name" value="DIMETHYLANILINE MONOOXYGENASE"/>
    <property type="match status" value="1"/>
</dbReference>
<sequence length="515" mass="58862">MAEKRVAVIGAGPSGLAAARQAIAHNVTPVVFEQRDVIGGRWSYARDPKYITHLPSTKTKYSKILSSFSDFPASEEYSEFLTQPEVEKYLQSYVDNFNLQQYIQLNTTVTGIKRHENYSENGVWLVSYERDGSDKVEEFEYVLIATGRTHRAYRPNLYRKEGEFQGRISHSAQYKSSSDFKNQKVVLVGFGDTAIELAKDLAGVAKDVIICVRHGEWLNFRTNSATNTAWDPNYNSRLSAAVRKFVPTQILNKIYEKSSKSQLDLKNYGILDCKFGYWNTIPVFGDGLRECLERGDVRLEKDFLSFGTDYIEYEGKKVEENVDQVIFCTGYEFDFRLVENGTLIRVRNNDSQLYLHMFHAELPKGNLAVIGLANSFGPRFPISELQAKVFFGLHCGKWRPPSEPVMRERAEWKRCQISVNYLKTRRHTQIEGYVDFMKELASKIDVDLKTSMFITDPLLALKCCILPMSSAQFRLGSNNSKEVREQLMRLTSENSGVLWAILAVLVLVLAYFMLL</sequence>
<dbReference type="Gene3D" id="3.50.50.60">
    <property type="entry name" value="FAD/NAD(P)-binding domain"/>
    <property type="match status" value="1"/>
</dbReference>
<dbReference type="GO" id="GO:0034899">
    <property type="term" value="F:trimethylamine monooxygenase activity"/>
    <property type="evidence" value="ECO:0007669"/>
    <property type="project" value="UniProtKB-EC"/>
</dbReference>
<evidence type="ECO:0000256" key="9">
    <source>
        <dbReference type="ARBA" id="ARBA00022989"/>
    </source>
</evidence>
<comment type="caution">
    <text evidence="21">The sequence shown here is derived from an EMBL/GenBank/DDBJ whole genome shotgun (WGS) entry which is preliminary data.</text>
</comment>
<dbReference type="InterPro" id="IPR050346">
    <property type="entry name" value="FMO-like"/>
</dbReference>
<dbReference type="InterPro" id="IPR036188">
    <property type="entry name" value="FAD/NAD-bd_sf"/>
</dbReference>
<dbReference type="Proteomes" id="UP000614601">
    <property type="component" value="Unassembled WGS sequence"/>
</dbReference>
<dbReference type="SUPFAM" id="SSF51905">
    <property type="entry name" value="FAD/NAD(P)-binding domain"/>
    <property type="match status" value="2"/>
</dbReference>
<accession>A0A811KCC1</accession>
<dbReference type="Pfam" id="PF00743">
    <property type="entry name" value="FMO-like"/>
    <property type="match status" value="1"/>
</dbReference>
<comment type="catalytic activity">
    <reaction evidence="16">
        <text>trimethylamine + NADPH + O2 = trimethylamine N-oxide + NADP(+) + H2O</text>
        <dbReference type="Rhea" id="RHEA:31979"/>
        <dbReference type="ChEBI" id="CHEBI:15377"/>
        <dbReference type="ChEBI" id="CHEBI:15379"/>
        <dbReference type="ChEBI" id="CHEBI:15724"/>
        <dbReference type="ChEBI" id="CHEBI:57783"/>
        <dbReference type="ChEBI" id="CHEBI:58349"/>
        <dbReference type="ChEBI" id="CHEBI:58389"/>
        <dbReference type="EC" id="1.14.13.148"/>
    </reaction>
    <physiologicalReaction direction="left-to-right" evidence="16">
        <dbReference type="Rhea" id="RHEA:31980"/>
    </physiologicalReaction>
</comment>
<comment type="catalytic activity">
    <reaction evidence="17">
        <text>N,N-dimethylaniline + NADPH + O2 + H(+) = N,N-dimethylaniline N-oxide + NADP(+) + H2O</text>
        <dbReference type="Rhea" id="RHEA:24468"/>
        <dbReference type="ChEBI" id="CHEBI:15377"/>
        <dbReference type="ChEBI" id="CHEBI:15378"/>
        <dbReference type="ChEBI" id="CHEBI:15379"/>
        <dbReference type="ChEBI" id="CHEBI:16269"/>
        <dbReference type="ChEBI" id="CHEBI:17735"/>
        <dbReference type="ChEBI" id="CHEBI:57783"/>
        <dbReference type="ChEBI" id="CHEBI:58349"/>
        <dbReference type="EC" id="1.14.13.8"/>
    </reaction>
    <physiologicalReaction direction="left-to-right" evidence="17">
        <dbReference type="Rhea" id="RHEA:24469"/>
    </physiologicalReaction>
</comment>
<evidence type="ECO:0000256" key="4">
    <source>
        <dbReference type="ARBA" id="ARBA00022630"/>
    </source>
</evidence>
<dbReference type="GO" id="GO:0004499">
    <property type="term" value="F:N,N-dimethylaniline monooxygenase activity"/>
    <property type="evidence" value="ECO:0007669"/>
    <property type="project" value="UniProtKB-UniRule"/>
</dbReference>
<dbReference type="GO" id="GO:0005789">
    <property type="term" value="C:endoplasmic reticulum membrane"/>
    <property type="evidence" value="ECO:0007669"/>
    <property type="project" value="UniProtKB-SubCell"/>
</dbReference>
<evidence type="ECO:0000256" key="16">
    <source>
        <dbReference type="ARBA" id="ARBA00048088"/>
    </source>
</evidence>
<dbReference type="PIRSF" id="PIRSF000332">
    <property type="entry name" value="FMO"/>
    <property type="match status" value="1"/>
</dbReference>
<evidence type="ECO:0000256" key="5">
    <source>
        <dbReference type="ARBA" id="ARBA00022692"/>
    </source>
</evidence>
<dbReference type="EC" id="1.-.-.-" evidence="19"/>
<protein>
    <recommendedName>
        <fullName evidence="19">Flavin-containing monooxygenase</fullName>
        <ecNumber evidence="19">1.-.-.-</ecNumber>
    </recommendedName>
</protein>
<dbReference type="AlphaFoldDB" id="A0A811KCC1"/>
<feature type="transmembrane region" description="Helical" evidence="20">
    <location>
        <begin position="496"/>
        <end position="514"/>
    </location>
</feature>
<evidence type="ECO:0000256" key="11">
    <source>
        <dbReference type="ARBA" id="ARBA00023033"/>
    </source>
</evidence>
<keyword evidence="22" id="KW-1185">Reference proteome</keyword>
<keyword evidence="12 18" id="KW-0472">Membrane</keyword>
<evidence type="ECO:0000256" key="13">
    <source>
        <dbReference type="ARBA" id="ARBA00045957"/>
    </source>
</evidence>
<evidence type="ECO:0000256" key="12">
    <source>
        <dbReference type="ARBA" id="ARBA00023136"/>
    </source>
</evidence>
<keyword evidence="9 20" id="KW-1133">Transmembrane helix</keyword>
<comment type="cofactor">
    <cofactor evidence="1 18 19">
        <name>FAD</name>
        <dbReference type="ChEBI" id="CHEBI:57692"/>
    </cofactor>
</comment>
<evidence type="ECO:0000313" key="22">
    <source>
        <dbReference type="Proteomes" id="UP000614601"/>
    </source>
</evidence>
<keyword evidence="8 18" id="KW-0521">NADP</keyword>
<evidence type="ECO:0000256" key="19">
    <source>
        <dbReference type="RuleBase" id="RU361177"/>
    </source>
</evidence>
<comment type="similarity">
    <text evidence="3 18 19">Belongs to the FMO family.</text>
</comment>
<evidence type="ECO:0000256" key="8">
    <source>
        <dbReference type="ARBA" id="ARBA00022857"/>
    </source>
</evidence>